<dbReference type="PROSITE" id="PS50931">
    <property type="entry name" value="HTH_LYSR"/>
    <property type="match status" value="1"/>
</dbReference>
<dbReference type="GO" id="GO:0003700">
    <property type="term" value="F:DNA-binding transcription factor activity"/>
    <property type="evidence" value="ECO:0007669"/>
    <property type="project" value="InterPro"/>
</dbReference>
<proteinExistence type="inferred from homology"/>
<dbReference type="EMBL" id="FNKP01000003">
    <property type="protein sequence ID" value="SDR50752.1"/>
    <property type="molecule type" value="Genomic_DNA"/>
</dbReference>
<name>A0A1H1JLC7_9BURK</name>
<protein>
    <submittedName>
        <fullName evidence="6">DNA-binding transcriptional regulator, LysR family</fullName>
    </submittedName>
</protein>
<keyword evidence="7" id="KW-1185">Reference proteome</keyword>
<dbReference type="InterPro" id="IPR036388">
    <property type="entry name" value="WH-like_DNA-bd_sf"/>
</dbReference>
<feature type="domain" description="HTH lysR-type" evidence="5">
    <location>
        <begin position="3"/>
        <end position="60"/>
    </location>
</feature>
<evidence type="ECO:0000256" key="1">
    <source>
        <dbReference type="ARBA" id="ARBA00009437"/>
    </source>
</evidence>
<dbReference type="InterPro" id="IPR036390">
    <property type="entry name" value="WH_DNA-bd_sf"/>
</dbReference>
<dbReference type="PANTHER" id="PTHR30126:SF40">
    <property type="entry name" value="HTH-TYPE TRANSCRIPTIONAL REGULATOR GLTR"/>
    <property type="match status" value="1"/>
</dbReference>
<dbReference type="Gene3D" id="3.40.190.290">
    <property type="match status" value="1"/>
</dbReference>
<dbReference type="Pfam" id="PF03466">
    <property type="entry name" value="LysR_substrate"/>
    <property type="match status" value="1"/>
</dbReference>
<dbReference type="InterPro" id="IPR005119">
    <property type="entry name" value="LysR_subst-bd"/>
</dbReference>
<dbReference type="SUPFAM" id="SSF53850">
    <property type="entry name" value="Periplasmic binding protein-like II"/>
    <property type="match status" value="1"/>
</dbReference>
<dbReference type="SUPFAM" id="SSF46785">
    <property type="entry name" value="Winged helix' DNA-binding domain"/>
    <property type="match status" value="1"/>
</dbReference>
<evidence type="ECO:0000313" key="7">
    <source>
        <dbReference type="Proteomes" id="UP000183487"/>
    </source>
</evidence>
<dbReference type="RefSeq" id="WP_074772023.1">
    <property type="nucleotide sequence ID" value="NZ_FNKP01000003.1"/>
</dbReference>
<reference evidence="7" key="1">
    <citation type="submission" date="2016-10" db="EMBL/GenBank/DDBJ databases">
        <authorList>
            <person name="Varghese N."/>
        </authorList>
    </citation>
    <scope>NUCLEOTIDE SEQUENCE [LARGE SCALE GENOMIC DNA]</scope>
    <source>
        <strain evidence="7">GAS106B</strain>
    </source>
</reference>
<organism evidence="6 7">
    <name type="scientific">Paraburkholderia fungorum</name>
    <dbReference type="NCBI Taxonomy" id="134537"/>
    <lineage>
        <taxon>Bacteria</taxon>
        <taxon>Pseudomonadati</taxon>
        <taxon>Pseudomonadota</taxon>
        <taxon>Betaproteobacteria</taxon>
        <taxon>Burkholderiales</taxon>
        <taxon>Burkholderiaceae</taxon>
        <taxon>Paraburkholderia</taxon>
    </lineage>
</organism>
<keyword evidence="3 6" id="KW-0238">DNA-binding</keyword>
<sequence>MKIDLPGLQMLVSAIELKSLSKAAEHENLVTSAASKRISELERQLGAVLLTRHGRGVEPTPAGIALYHRAKSILRSVELAQSCVAEFGPGGMPRIRLAANRSAIAQYLALTLSRYFAERPDAQVDLQERYSYDIPRLVHEGDADLGIYHALSPAPGVHSVPYRRDRVGLVVPLDHPLAQRAEIELEEAVEYPFVGYFPRHSFEAFLSLAERSLSHPLKVRIEVSNYEARCQMIREGIGIGIMPEQIAASYVAAHGLRIVHLRDAWAFRQFYLCTRALEELEPPIIEFMQHVLTFDPEQTHAAQDGLQ</sequence>
<dbReference type="GO" id="GO:0000976">
    <property type="term" value="F:transcription cis-regulatory region binding"/>
    <property type="evidence" value="ECO:0007669"/>
    <property type="project" value="TreeGrafter"/>
</dbReference>
<keyword evidence="4" id="KW-0804">Transcription</keyword>
<dbReference type="InterPro" id="IPR000847">
    <property type="entry name" value="LysR_HTH_N"/>
</dbReference>
<evidence type="ECO:0000256" key="3">
    <source>
        <dbReference type="ARBA" id="ARBA00023125"/>
    </source>
</evidence>
<evidence type="ECO:0000259" key="5">
    <source>
        <dbReference type="PROSITE" id="PS50931"/>
    </source>
</evidence>
<evidence type="ECO:0000313" key="6">
    <source>
        <dbReference type="EMBL" id="SDR50752.1"/>
    </source>
</evidence>
<evidence type="ECO:0000256" key="4">
    <source>
        <dbReference type="ARBA" id="ARBA00023163"/>
    </source>
</evidence>
<dbReference type="AlphaFoldDB" id="A0A1H1JLC7"/>
<dbReference type="Proteomes" id="UP000183487">
    <property type="component" value="Unassembled WGS sequence"/>
</dbReference>
<comment type="similarity">
    <text evidence="1">Belongs to the LysR transcriptional regulatory family.</text>
</comment>
<gene>
    <name evidence="6" type="ORF">SAMN05443245_6749</name>
</gene>
<dbReference type="PANTHER" id="PTHR30126">
    <property type="entry name" value="HTH-TYPE TRANSCRIPTIONAL REGULATOR"/>
    <property type="match status" value="1"/>
</dbReference>
<dbReference type="OrthoDB" id="9785974at2"/>
<accession>A0A1H1JLC7</accession>
<evidence type="ECO:0000256" key="2">
    <source>
        <dbReference type="ARBA" id="ARBA00023015"/>
    </source>
</evidence>
<keyword evidence="2" id="KW-0805">Transcription regulation</keyword>
<dbReference type="Gene3D" id="1.10.10.10">
    <property type="entry name" value="Winged helix-like DNA-binding domain superfamily/Winged helix DNA-binding domain"/>
    <property type="match status" value="1"/>
</dbReference>
<dbReference type="Pfam" id="PF00126">
    <property type="entry name" value="HTH_1"/>
    <property type="match status" value="1"/>
</dbReference>